<organism evidence="3 4">
    <name type="scientific">Budvicia aquatica</name>
    <dbReference type="NCBI Taxonomy" id="82979"/>
    <lineage>
        <taxon>Bacteria</taxon>
        <taxon>Pseudomonadati</taxon>
        <taxon>Pseudomonadota</taxon>
        <taxon>Gammaproteobacteria</taxon>
        <taxon>Enterobacterales</taxon>
        <taxon>Budviciaceae</taxon>
        <taxon>Budvicia</taxon>
    </lineage>
</organism>
<gene>
    <name evidence="3" type="ORF">CRN84_01600</name>
</gene>
<dbReference type="PANTHER" id="PTHR35037:SF2">
    <property type="match status" value="1"/>
</dbReference>
<name>A0A2C6CN96_9GAMM</name>
<feature type="domain" description="Autotransporter" evidence="2">
    <location>
        <begin position="674"/>
        <end position="942"/>
    </location>
</feature>
<dbReference type="Proteomes" id="UP000224974">
    <property type="component" value="Unassembled WGS sequence"/>
</dbReference>
<evidence type="ECO:0000313" key="4">
    <source>
        <dbReference type="Proteomes" id="UP000224974"/>
    </source>
</evidence>
<dbReference type="SMART" id="SM00869">
    <property type="entry name" value="Autotransporter"/>
    <property type="match status" value="1"/>
</dbReference>
<dbReference type="Pfam" id="PF03797">
    <property type="entry name" value="Autotransporter"/>
    <property type="match status" value="1"/>
</dbReference>
<dbReference type="InterPro" id="IPR011050">
    <property type="entry name" value="Pectin_lyase_fold/virulence"/>
</dbReference>
<evidence type="ECO:0000256" key="1">
    <source>
        <dbReference type="ARBA" id="ARBA00022729"/>
    </source>
</evidence>
<reference evidence="4" key="1">
    <citation type="submission" date="2017-09" db="EMBL/GenBank/DDBJ databases">
        <title>FDA dAtabase for Regulatory Grade micrObial Sequences (FDA-ARGOS): Supporting development and validation of Infectious Disease Dx tests.</title>
        <authorList>
            <person name="Minogue T."/>
            <person name="Wolcott M."/>
            <person name="Wasieloski L."/>
            <person name="Aguilar W."/>
            <person name="Moore D."/>
            <person name="Tallon L."/>
            <person name="Sadzewicz L."/>
            <person name="Ott S."/>
            <person name="Zhao X."/>
            <person name="Nagaraj S."/>
            <person name="Vavikolanu K."/>
            <person name="Aluvathingal J."/>
            <person name="Nadendla S."/>
            <person name="Sichtig H."/>
        </authorList>
    </citation>
    <scope>NUCLEOTIDE SEQUENCE [LARGE SCALE GENOMIC DNA]</scope>
    <source>
        <strain evidence="4">FDAARGOS_387</strain>
    </source>
</reference>
<dbReference type="PRINTS" id="PR01482">
    <property type="entry name" value="PERTACTIN"/>
</dbReference>
<dbReference type="SUPFAM" id="SSF103515">
    <property type="entry name" value="Autotransporter"/>
    <property type="match status" value="1"/>
</dbReference>
<dbReference type="NCBIfam" id="TIGR01414">
    <property type="entry name" value="autotrans_barl"/>
    <property type="match status" value="1"/>
</dbReference>
<dbReference type="OrthoDB" id="7052171at2"/>
<dbReference type="SUPFAM" id="SSF51126">
    <property type="entry name" value="Pectin lyase-like"/>
    <property type="match status" value="1"/>
</dbReference>
<keyword evidence="4" id="KW-1185">Reference proteome</keyword>
<dbReference type="InterPro" id="IPR004899">
    <property type="entry name" value="Pertactin_central"/>
</dbReference>
<dbReference type="EMBL" id="PDDX01000001">
    <property type="protein sequence ID" value="PHI28129.1"/>
    <property type="molecule type" value="Genomic_DNA"/>
</dbReference>
<dbReference type="Gene3D" id="2.40.128.130">
    <property type="entry name" value="Autotransporter beta-domain"/>
    <property type="match status" value="1"/>
</dbReference>
<dbReference type="InterPro" id="IPR003991">
    <property type="entry name" value="Pertactin_virulence_factor"/>
</dbReference>
<dbReference type="InterPro" id="IPR003992">
    <property type="entry name" value="Pertactin"/>
</dbReference>
<comment type="caution">
    <text evidence="3">The sequence shown here is derived from an EMBL/GenBank/DDBJ whole genome shotgun (WGS) entry which is preliminary data.</text>
</comment>
<dbReference type="InterPro" id="IPR051551">
    <property type="entry name" value="Autotransporter_adhesion"/>
</dbReference>
<sequence>MFGAFMEFEYKSLGKKPAINNLSLNMPKWNRNILSLLICSSIISFPLMLSAAPITAPKTITADDAEEVWGASDPITINNANGIFINGGKLTLNEVSAEILNTKNGGYGLFVNNNGKLTINGGTYNHSAISGASPALRVQGGGELVVDNLTVTDSGPNVGDYMLSVGGAGDVKKGGIAKITNSNFTSNNSYMMEAVGDGVIDISNSRLHLLGNGSDQEAVYYSIQTHSSGTIIGDRLTVVSDVNADLNNGILFLGSGHIQLTNSQIQSNKGQTIFEGNITGDNLTLDYVSNTADGAKGRYATTVSGGSILKLDNTTLNVSGDHAFLGTHVASGGTLLGNNLVINANENVQAIQITGETSLVDLTNSVINNQKDTQTSIRVFRSGTVDLKDSQINANGLAIDSIDGQAIVNASGSQTLIEGKNGALKVQAKRADTGLEMNLSDSASMVGNISTFQVDDYLATLNLNLSQGANWQGSAANIDNDVKNGVVNIAIDNANWVMNSDSSIDSLSLLNNGEVTLFNAQNSDSQRNVLTVENLSGQGSFKLRTDIVGDGSGNNSSDLLRVTGTTEGSHTLTVINNGSAATNGAETLTVVETADGNGQFSMNSKVELGGYQYDLRKAGTGWELFGASTDTGLPPTEPEITTTADAGANFLNIGYLMNYAETQTLLQRMGDLRQNGERGDMWLRGFAGKFDSFSGGKLSQFDMSYSGMQIGADKRISPEVPLFVGVFMGQTQGSPDYRSGDGTTKSSNAGIYGSYMAANGFYTDAVAKYSHIKNNFNVRDSQDNRVRGNGNSDGVSLSLEAGQKFNLTEQNSGFYVEPQLQLTYGHQDATHITASNGLKVDLGSYESLMGRASALLGYELNQGDNKVNVYLKTGLVREFEGDVDYQLNGSTESHTFKGNWWNNGIGVSAQVGKQHTLYLDLDSSTGNKFDQRQINGGYRFSF</sequence>
<dbReference type="InterPro" id="IPR005546">
    <property type="entry name" value="Autotransporte_beta"/>
</dbReference>
<dbReference type="STRING" id="1111728.GCA_000427805_02625"/>
<dbReference type="PANTHER" id="PTHR35037">
    <property type="entry name" value="C-TERMINAL REGION OF AIDA-LIKE PROTEIN"/>
    <property type="match status" value="1"/>
</dbReference>
<proteinExistence type="predicted"/>
<keyword evidence="1" id="KW-0732">Signal</keyword>
<dbReference type="InterPro" id="IPR036709">
    <property type="entry name" value="Autotransporte_beta_dom_sf"/>
</dbReference>
<accession>A0A2C6CN96</accession>
<dbReference type="Gene3D" id="2.160.20.20">
    <property type="match status" value="1"/>
</dbReference>
<dbReference type="InterPro" id="IPR006315">
    <property type="entry name" value="OM_autotransptr_brl_dom"/>
</dbReference>
<dbReference type="GO" id="GO:0019867">
    <property type="term" value="C:outer membrane"/>
    <property type="evidence" value="ECO:0007669"/>
    <property type="project" value="InterPro"/>
</dbReference>
<dbReference type="InterPro" id="IPR012332">
    <property type="entry name" value="Autotransporter_pectin_lyase_C"/>
</dbReference>
<dbReference type="AlphaFoldDB" id="A0A2C6CN96"/>
<dbReference type="Pfam" id="PF03212">
    <property type="entry name" value="Pertactin"/>
    <property type="match status" value="1"/>
</dbReference>
<evidence type="ECO:0000259" key="2">
    <source>
        <dbReference type="PROSITE" id="PS51208"/>
    </source>
</evidence>
<dbReference type="GO" id="GO:0007155">
    <property type="term" value="P:cell adhesion"/>
    <property type="evidence" value="ECO:0007669"/>
    <property type="project" value="InterPro"/>
</dbReference>
<evidence type="ECO:0000313" key="3">
    <source>
        <dbReference type="EMBL" id="PHI28129.1"/>
    </source>
</evidence>
<dbReference type="PROSITE" id="PS51208">
    <property type="entry name" value="AUTOTRANSPORTER"/>
    <property type="match status" value="1"/>
</dbReference>
<protein>
    <submittedName>
        <fullName evidence="3">Autotransporter outer membrane beta-barrel domain-containing protein</fullName>
    </submittedName>
</protein>
<dbReference type="PRINTS" id="PR01484">
    <property type="entry name" value="PRTACTNFAMLY"/>
</dbReference>